<dbReference type="Proteomes" id="UP000601736">
    <property type="component" value="Unassembled WGS sequence"/>
</dbReference>
<dbReference type="PROSITE" id="PS51353">
    <property type="entry name" value="ARSC"/>
    <property type="match status" value="1"/>
</dbReference>
<evidence type="ECO:0000313" key="5">
    <source>
        <dbReference type="EMBL" id="SFM79313.1"/>
    </source>
</evidence>
<dbReference type="CDD" id="cd03034">
    <property type="entry name" value="ArsC_ArsC"/>
    <property type="match status" value="1"/>
</dbReference>
<keyword evidence="2" id="KW-0560">Oxidoreductase</keyword>
<keyword evidence="6" id="KW-1185">Reference proteome</keyword>
<dbReference type="STRING" id="52442.SAMN05421880_13416"/>
<evidence type="ECO:0000313" key="4">
    <source>
        <dbReference type="EMBL" id="CAE6493229.1"/>
    </source>
</evidence>
<dbReference type="SUPFAM" id="SSF52833">
    <property type="entry name" value="Thioredoxin-like"/>
    <property type="match status" value="1"/>
</dbReference>
<evidence type="ECO:0000256" key="1">
    <source>
        <dbReference type="ARBA" id="ARBA00007198"/>
    </source>
</evidence>
<dbReference type="Proteomes" id="UP000199561">
    <property type="component" value="Unassembled WGS sequence"/>
</dbReference>
<dbReference type="AlphaFoldDB" id="A0A1I4TRW8"/>
<evidence type="ECO:0000256" key="3">
    <source>
        <dbReference type="PROSITE-ProRule" id="PRU01282"/>
    </source>
</evidence>
<comment type="similarity">
    <text evidence="1 3">Belongs to the ArsC family.</text>
</comment>
<organism evidence="5 6">
    <name type="scientific">Nitrosomonas nitrosa</name>
    <dbReference type="NCBI Taxonomy" id="52442"/>
    <lineage>
        <taxon>Bacteria</taxon>
        <taxon>Pseudomonadati</taxon>
        <taxon>Pseudomonadota</taxon>
        <taxon>Betaproteobacteria</taxon>
        <taxon>Nitrosomonadales</taxon>
        <taxon>Nitrosomonadaceae</taxon>
        <taxon>Nitrosomonas</taxon>
    </lineage>
</organism>
<reference evidence="5 6" key="1">
    <citation type="submission" date="2016-10" db="EMBL/GenBank/DDBJ databases">
        <authorList>
            <person name="de Groot N.N."/>
        </authorList>
    </citation>
    <scope>NUCLEOTIDE SEQUENCE [LARGE SCALE GENOMIC DNA]</scope>
    <source>
        <strain evidence="5 6">Nm146</strain>
    </source>
</reference>
<dbReference type="PANTHER" id="PTHR30041">
    <property type="entry name" value="ARSENATE REDUCTASE"/>
    <property type="match status" value="1"/>
</dbReference>
<proteinExistence type="inferred from homology"/>
<name>A0A1I4TRW8_9PROT</name>
<accession>A0A1I4TRW8</accession>
<dbReference type="EMBL" id="FOUF01000034">
    <property type="protein sequence ID" value="SFM79313.1"/>
    <property type="molecule type" value="Genomic_DNA"/>
</dbReference>
<dbReference type="Gene3D" id="3.40.30.10">
    <property type="entry name" value="Glutaredoxin"/>
    <property type="match status" value="1"/>
</dbReference>
<dbReference type="EMBL" id="CAJNAP010000004">
    <property type="protein sequence ID" value="CAE6493229.1"/>
    <property type="molecule type" value="Genomic_DNA"/>
</dbReference>
<dbReference type="InterPro" id="IPR006659">
    <property type="entry name" value="Arsenate_reductase"/>
</dbReference>
<dbReference type="InterPro" id="IPR006660">
    <property type="entry name" value="Arsenate_reductase-like"/>
</dbReference>
<evidence type="ECO:0000256" key="2">
    <source>
        <dbReference type="ARBA" id="ARBA00023002"/>
    </source>
</evidence>
<sequence length="114" mass="12838">MKDTITIYQKPTCSKCRATLALLNESGEVFDSINYYEQPMTVELLRELVQKLNLSVRDILRADEPKARGTDAASDDELLQLMVDNPDLIQRPIVVRGNKAVIARPPENVKKLLA</sequence>
<reference evidence="4" key="2">
    <citation type="submission" date="2021-02" db="EMBL/GenBank/DDBJ databases">
        <authorList>
            <person name="Han P."/>
        </authorList>
    </citation>
    <scope>NUCLEOTIDE SEQUENCE</scope>
    <source>
        <strain evidence="4">Nitrosomonas nitrosa 18-3D</strain>
    </source>
</reference>
<dbReference type="GO" id="GO:0008794">
    <property type="term" value="F:arsenate reductase (glutaredoxin) activity"/>
    <property type="evidence" value="ECO:0007669"/>
    <property type="project" value="InterPro"/>
</dbReference>
<dbReference type="InterPro" id="IPR036249">
    <property type="entry name" value="Thioredoxin-like_sf"/>
</dbReference>
<dbReference type="PANTHER" id="PTHR30041:SF4">
    <property type="entry name" value="ARSENATE REDUCTASE"/>
    <property type="match status" value="1"/>
</dbReference>
<dbReference type="RefSeq" id="WP_090671773.1">
    <property type="nucleotide sequence ID" value="NZ_CAJNAP010000004.1"/>
</dbReference>
<gene>
    <name evidence="4" type="ORF">NMYAN_120106</name>
    <name evidence="5" type="ORF">SAMN05421880_13416</name>
</gene>
<dbReference type="OrthoDB" id="9790554at2"/>
<protein>
    <submittedName>
        <fullName evidence="5">Arsenate reductase</fullName>
    </submittedName>
</protein>
<evidence type="ECO:0000313" key="6">
    <source>
        <dbReference type="Proteomes" id="UP000199561"/>
    </source>
</evidence>
<dbReference type="Pfam" id="PF03960">
    <property type="entry name" value="ArsC"/>
    <property type="match status" value="1"/>
</dbReference>